<reference evidence="2 3" key="1">
    <citation type="submission" date="2018-06" db="EMBL/GenBank/DDBJ databases">
        <authorList>
            <consortium name="Pathogen Informatics"/>
            <person name="Doyle S."/>
        </authorList>
    </citation>
    <scope>NUCLEOTIDE SEQUENCE [LARGE SCALE GENOMIC DNA]</scope>
    <source>
        <strain evidence="2 3">NCTC7878</strain>
    </source>
</reference>
<dbReference type="Proteomes" id="UP000249913">
    <property type="component" value="Unassembled WGS sequence"/>
</dbReference>
<feature type="transmembrane region" description="Helical" evidence="1">
    <location>
        <begin position="98"/>
        <end position="119"/>
    </location>
</feature>
<evidence type="ECO:0000313" key="2">
    <source>
        <dbReference type="EMBL" id="SQA00530.1"/>
    </source>
</evidence>
<name>A0A2X2MFQ9_STAAU</name>
<feature type="transmembrane region" description="Helical" evidence="1">
    <location>
        <begin position="27"/>
        <end position="48"/>
    </location>
</feature>
<keyword evidence="1" id="KW-1133">Transmembrane helix</keyword>
<dbReference type="AlphaFoldDB" id="A0A2X2MFQ9"/>
<evidence type="ECO:0000313" key="3">
    <source>
        <dbReference type="Proteomes" id="UP000249913"/>
    </source>
</evidence>
<accession>A0A2X2MFQ9</accession>
<evidence type="ECO:0000256" key="1">
    <source>
        <dbReference type="SAM" id="Phobius"/>
    </source>
</evidence>
<sequence>MFCDCFMIRYVNDNHPGGLACLVQKKYFYLSSLMIILSFFFNTNNVFLSGLFNSFIKLILFCSVINSIVLILSIIFADRSIKSLKPDADWIRIASKSLPWIILIVILVHIFSIVHTFGFI</sequence>
<protein>
    <submittedName>
        <fullName evidence="2">Membrane protein</fullName>
    </submittedName>
</protein>
<proteinExistence type="predicted"/>
<feature type="transmembrane region" description="Helical" evidence="1">
    <location>
        <begin position="54"/>
        <end position="77"/>
    </location>
</feature>
<dbReference type="EMBL" id="UAUX01000018">
    <property type="protein sequence ID" value="SQA00530.1"/>
    <property type="molecule type" value="Genomic_DNA"/>
</dbReference>
<keyword evidence="1" id="KW-0472">Membrane</keyword>
<organism evidence="2 3">
    <name type="scientific">Staphylococcus aureus</name>
    <dbReference type="NCBI Taxonomy" id="1280"/>
    <lineage>
        <taxon>Bacteria</taxon>
        <taxon>Bacillati</taxon>
        <taxon>Bacillota</taxon>
        <taxon>Bacilli</taxon>
        <taxon>Bacillales</taxon>
        <taxon>Staphylococcaceae</taxon>
        <taxon>Staphylococcus</taxon>
    </lineage>
</organism>
<gene>
    <name evidence="2" type="ORF">NCTC7878_03699</name>
</gene>
<keyword evidence="1" id="KW-0812">Transmembrane</keyword>